<dbReference type="Gene3D" id="1.10.10.60">
    <property type="entry name" value="Homeodomain-like"/>
    <property type="match status" value="1"/>
</dbReference>
<dbReference type="PANTHER" id="PTHR19303:SF74">
    <property type="entry name" value="POGO TRANSPOSABLE ELEMENT WITH KRAB DOMAIN"/>
    <property type="match status" value="1"/>
</dbReference>
<evidence type="ECO:0000259" key="4">
    <source>
        <dbReference type="Pfam" id="PF05225"/>
    </source>
</evidence>
<dbReference type="PANTHER" id="PTHR19303">
    <property type="entry name" value="TRANSPOSON"/>
    <property type="match status" value="1"/>
</dbReference>
<accession>A0AAV8W619</accession>
<protein>
    <recommendedName>
        <fullName evidence="7">HTH psq-type domain-containing protein</fullName>
    </recommendedName>
</protein>
<gene>
    <name evidence="5" type="ORF">NQ315_010515</name>
</gene>
<evidence type="ECO:0000313" key="5">
    <source>
        <dbReference type="EMBL" id="KAJ8921607.1"/>
    </source>
</evidence>
<reference evidence="5 6" key="1">
    <citation type="journal article" date="2023" name="Insect Mol. Biol.">
        <title>Genome sequencing provides insights into the evolution of gene families encoding plant cell wall-degrading enzymes in longhorned beetles.</title>
        <authorList>
            <person name="Shin N.R."/>
            <person name="Okamura Y."/>
            <person name="Kirsch R."/>
            <person name="Pauchet Y."/>
        </authorList>
    </citation>
    <scope>NUCLEOTIDE SEQUENCE [LARGE SCALE GENOMIC DNA]</scope>
    <source>
        <strain evidence="5">EAD_L_NR</strain>
    </source>
</reference>
<feature type="region of interest" description="Disordered" evidence="2">
    <location>
        <begin position="499"/>
        <end position="532"/>
    </location>
</feature>
<name>A0AAV8W619_9CUCU</name>
<dbReference type="Pfam" id="PF05225">
    <property type="entry name" value="HTH_psq"/>
    <property type="match status" value="1"/>
</dbReference>
<sequence length="600" mass="67222">MGDGRAISTFLIAQSITRFNTDQGLRCLNCIMVRNYKRSSKQHPWTEKSMELAIKDIRNGVCGFKTASEKYNLPIGTLQRHVKSNKTSTEAAEQSLGHYKPIFNEQQERELVDYILLMESKLFGLTSRIYNCEETGYIHSSDKPSKILSLKGKNQIGVLSSADRGTLATAEICFNAIGSYIPLLLICPRVRRNPLFEVGLPSESIVEYHPSGWTQSSIFAPTWFNHFLKYAKPSADDPVLLILDGHATHIKNLTLVEMARENNVHILVLPPHTSHRLQPLDVNFMFPLNSYYKQEVKNWLRNNPGQVITVHDTGGLFGAAFQRAASPQNVVSGFKNTGICPYNPNIFPEELFRSADTTDQALLDEDHPSTVEQESVMRTPSPLETDNSINKVPDQIVNTVMDKEQLSNKEISPKPGCSHSVTEPIHQSNYYSPSDILPIPKSQPKQRRQGKRGKTMILTTTPNMNELKASVASIPKEKKKIVKRNLVLNVSSSLKKRKKPKMVAIHSSSGSSYDEFCNDSSTSESDGEDGVISSIDNLSTEKVTLAQIREKDYPVIELQSKDGTQKKKFVAEIQILSEEGVHSLLSGDRKVSFIWRSMVD</sequence>
<dbReference type="InterPro" id="IPR007889">
    <property type="entry name" value="HTH_Psq"/>
</dbReference>
<organism evidence="5 6">
    <name type="scientific">Exocentrus adspersus</name>
    <dbReference type="NCBI Taxonomy" id="1586481"/>
    <lineage>
        <taxon>Eukaryota</taxon>
        <taxon>Metazoa</taxon>
        <taxon>Ecdysozoa</taxon>
        <taxon>Arthropoda</taxon>
        <taxon>Hexapoda</taxon>
        <taxon>Insecta</taxon>
        <taxon>Pterygota</taxon>
        <taxon>Neoptera</taxon>
        <taxon>Endopterygota</taxon>
        <taxon>Coleoptera</taxon>
        <taxon>Polyphaga</taxon>
        <taxon>Cucujiformia</taxon>
        <taxon>Chrysomeloidea</taxon>
        <taxon>Cerambycidae</taxon>
        <taxon>Lamiinae</taxon>
        <taxon>Acanthocinini</taxon>
        <taxon>Exocentrus</taxon>
    </lineage>
</organism>
<feature type="compositionally biased region" description="Basic residues" evidence="2">
    <location>
        <begin position="444"/>
        <end position="453"/>
    </location>
</feature>
<feature type="region of interest" description="Disordered" evidence="2">
    <location>
        <begin position="367"/>
        <end position="389"/>
    </location>
</feature>
<evidence type="ECO:0008006" key="7">
    <source>
        <dbReference type="Google" id="ProtNLM"/>
    </source>
</evidence>
<dbReference type="EMBL" id="JANEYG010000009">
    <property type="protein sequence ID" value="KAJ8921607.1"/>
    <property type="molecule type" value="Genomic_DNA"/>
</dbReference>
<dbReference type="AlphaFoldDB" id="A0AAV8W619"/>
<dbReference type="InterPro" id="IPR004875">
    <property type="entry name" value="DDE_SF_endonuclease_dom"/>
</dbReference>
<dbReference type="GO" id="GO:0005634">
    <property type="term" value="C:nucleus"/>
    <property type="evidence" value="ECO:0007669"/>
    <property type="project" value="UniProtKB-SubCell"/>
</dbReference>
<feature type="domain" description="HTH psq-type" evidence="4">
    <location>
        <begin position="47"/>
        <end position="85"/>
    </location>
</feature>
<feature type="compositionally biased region" description="Polar residues" evidence="2">
    <location>
        <begin position="419"/>
        <end position="432"/>
    </location>
</feature>
<feature type="compositionally biased region" description="Polar residues" evidence="2">
    <location>
        <begin position="370"/>
        <end position="389"/>
    </location>
</feature>
<dbReference type="Pfam" id="PF03184">
    <property type="entry name" value="DDE_1"/>
    <property type="match status" value="1"/>
</dbReference>
<dbReference type="SUPFAM" id="SSF46689">
    <property type="entry name" value="Homeodomain-like"/>
    <property type="match status" value="1"/>
</dbReference>
<comment type="caution">
    <text evidence="5">The sequence shown here is derived from an EMBL/GenBank/DDBJ whole genome shotgun (WGS) entry which is preliminary data.</text>
</comment>
<dbReference type="Proteomes" id="UP001159042">
    <property type="component" value="Unassembled WGS sequence"/>
</dbReference>
<evidence type="ECO:0000259" key="3">
    <source>
        <dbReference type="Pfam" id="PF03184"/>
    </source>
</evidence>
<dbReference type="GO" id="GO:0003677">
    <property type="term" value="F:DNA binding"/>
    <property type="evidence" value="ECO:0007669"/>
    <property type="project" value="InterPro"/>
</dbReference>
<dbReference type="InterPro" id="IPR050863">
    <property type="entry name" value="CenT-Element_Derived"/>
</dbReference>
<evidence type="ECO:0000256" key="1">
    <source>
        <dbReference type="ARBA" id="ARBA00004123"/>
    </source>
</evidence>
<keyword evidence="6" id="KW-1185">Reference proteome</keyword>
<evidence type="ECO:0000313" key="6">
    <source>
        <dbReference type="Proteomes" id="UP001159042"/>
    </source>
</evidence>
<comment type="subcellular location">
    <subcellularLocation>
        <location evidence="1">Nucleus</location>
    </subcellularLocation>
</comment>
<feature type="region of interest" description="Disordered" evidence="2">
    <location>
        <begin position="407"/>
        <end position="453"/>
    </location>
</feature>
<dbReference type="InterPro" id="IPR009057">
    <property type="entry name" value="Homeodomain-like_sf"/>
</dbReference>
<feature type="domain" description="DDE-1" evidence="3">
    <location>
        <begin position="206"/>
        <end position="303"/>
    </location>
</feature>
<evidence type="ECO:0000256" key="2">
    <source>
        <dbReference type="SAM" id="MobiDB-lite"/>
    </source>
</evidence>
<proteinExistence type="predicted"/>